<gene>
    <name evidence="2" type="ORF">ACFO5Q_00405</name>
</gene>
<proteinExistence type="predicted"/>
<dbReference type="Pfam" id="PF00501">
    <property type="entry name" value="AMP-binding"/>
    <property type="match status" value="1"/>
</dbReference>
<evidence type="ECO:0000313" key="2">
    <source>
        <dbReference type="EMBL" id="MFC4346304.1"/>
    </source>
</evidence>
<evidence type="ECO:0000259" key="1">
    <source>
        <dbReference type="Pfam" id="PF00501"/>
    </source>
</evidence>
<sequence>MTIQPPTATIKPSRTCLEDDQMTFFRAVADLVRQEVGKLRGQSFTEALTPDTRLDSGHEGHPGLALKSLNLMDVATSVSDMFHIGKAGLDDLLLARRTLGDWAEIALQAQSILLAGDTPDEGIGFRTSGTTGSPKLVKHSMNRLLEEVDVWADMFTGRRRIVSAVPGHHIYGFLFTCLLPRKLDVEVLDVRYSMPGATIAALREGDLIIGQPDFWQRMLDTVSRQGLALPQGLSGVTSTAPMPPSSGSQLVEQGMENLIEVYGSTETLGIGWRDLPATSFALLPLWKREGSGIRHAAEKFIAPIQDKLVWHDDTQFSISGRLDGMVQIGSKNLCISSMEQAVSMIEGVGSASIRVEQRETGQRLIADIEVADPDIPHSVHASVQEALAPHVENCCEPEIRFQPASDH</sequence>
<dbReference type="InterPro" id="IPR000873">
    <property type="entry name" value="AMP-dep_synth/lig_dom"/>
</dbReference>
<dbReference type="SUPFAM" id="SSF56801">
    <property type="entry name" value="Acetyl-CoA synthetase-like"/>
    <property type="match status" value="1"/>
</dbReference>
<keyword evidence="3" id="KW-1185">Reference proteome</keyword>
<dbReference type="RefSeq" id="WP_068150573.1">
    <property type="nucleotide sequence ID" value="NZ_JBHSCR010000001.1"/>
</dbReference>
<name>A0ABV8U637_9PROT</name>
<protein>
    <submittedName>
        <fullName evidence="2">AMP-binding protein</fullName>
    </submittedName>
</protein>
<evidence type="ECO:0000313" key="3">
    <source>
        <dbReference type="Proteomes" id="UP001595776"/>
    </source>
</evidence>
<comment type="caution">
    <text evidence="2">The sequence shown here is derived from an EMBL/GenBank/DDBJ whole genome shotgun (WGS) entry which is preliminary data.</text>
</comment>
<reference evidence="3" key="1">
    <citation type="journal article" date="2019" name="Int. J. Syst. Evol. Microbiol.">
        <title>The Global Catalogue of Microorganisms (GCM) 10K type strain sequencing project: providing services to taxonomists for standard genome sequencing and annotation.</title>
        <authorList>
            <consortium name="The Broad Institute Genomics Platform"/>
            <consortium name="The Broad Institute Genome Sequencing Center for Infectious Disease"/>
            <person name="Wu L."/>
            <person name="Ma J."/>
        </authorList>
    </citation>
    <scope>NUCLEOTIDE SEQUENCE [LARGE SCALE GENOMIC DNA]</scope>
    <source>
        <strain evidence="3">CGMCC 1.15304</strain>
    </source>
</reference>
<feature type="domain" description="AMP-dependent synthetase/ligase" evidence="1">
    <location>
        <begin position="127"/>
        <end position="272"/>
    </location>
</feature>
<dbReference type="Proteomes" id="UP001595776">
    <property type="component" value="Unassembled WGS sequence"/>
</dbReference>
<dbReference type="InterPro" id="IPR042099">
    <property type="entry name" value="ANL_N_sf"/>
</dbReference>
<dbReference type="EMBL" id="JBHSCR010000001">
    <property type="protein sequence ID" value="MFC4346304.1"/>
    <property type="molecule type" value="Genomic_DNA"/>
</dbReference>
<dbReference type="Gene3D" id="3.40.50.12780">
    <property type="entry name" value="N-terminal domain of ligase-like"/>
    <property type="match status" value="1"/>
</dbReference>
<organism evidence="2 3">
    <name type="scientific">Kordiimonas lipolytica</name>
    <dbReference type="NCBI Taxonomy" id="1662421"/>
    <lineage>
        <taxon>Bacteria</taxon>
        <taxon>Pseudomonadati</taxon>
        <taxon>Pseudomonadota</taxon>
        <taxon>Alphaproteobacteria</taxon>
        <taxon>Kordiimonadales</taxon>
        <taxon>Kordiimonadaceae</taxon>
        <taxon>Kordiimonas</taxon>
    </lineage>
</organism>
<accession>A0ABV8U637</accession>